<sequence>VDIHSQLCEVYGEKCMSVQHVRKWCREFKDGRTDVHDEQRSGRPSVSDETIAKVEETMLKDRRVTVRELCEMIPDVSKTCIDTILTDHLGYAKVCARWVSRMLTEDHKWQRVEAAREFLQAYETDGEDFLDSIVTGDETWVHYTTPETKQQSRQWKHPESPKPRKFKQTLCRINVSVFWDRKGLLLCEFMPAGTTINADRYCVTLKNLRRAIQNRRRGMLTKGMRFHQDNARPHIARVTTDLINKFGWDTVTHPPYSPDIAPSDYHLFPELKKHLGETHFRTGEELKEEVLSYLRGAAGEFYDSGMKKMVHRMQKCIDLNGDYIEK</sequence>
<protein>
    <submittedName>
        <fullName evidence="1">Histone-lysine N-methyltransferase SETMAR</fullName>
    </submittedName>
</protein>
<dbReference type="STRING" id="597456.A0A0L7QNW0"/>
<dbReference type="OrthoDB" id="10033972at2759"/>
<evidence type="ECO:0000313" key="1">
    <source>
        <dbReference type="EMBL" id="KOC60254.1"/>
    </source>
</evidence>
<dbReference type="GO" id="GO:0003676">
    <property type="term" value="F:nucleic acid binding"/>
    <property type="evidence" value="ECO:0007669"/>
    <property type="project" value="InterPro"/>
</dbReference>
<dbReference type="Proteomes" id="UP000053825">
    <property type="component" value="Unassembled WGS sequence"/>
</dbReference>
<keyword evidence="1" id="KW-0489">Methyltransferase</keyword>
<dbReference type="Pfam" id="PF01359">
    <property type="entry name" value="Transposase_1"/>
    <property type="match status" value="1"/>
</dbReference>
<dbReference type="AlphaFoldDB" id="A0A0L7QNW0"/>
<dbReference type="Gene3D" id="3.30.420.10">
    <property type="entry name" value="Ribonuclease H-like superfamily/Ribonuclease H"/>
    <property type="match status" value="1"/>
</dbReference>
<dbReference type="InterPro" id="IPR036397">
    <property type="entry name" value="RNaseH_sf"/>
</dbReference>
<feature type="non-terminal residue" evidence="1">
    <location>
        <position position="1"/>
    </location>
</feature>
<dbReference type="PANTHER" id="PTHR46060">
    <property type="entry name" value="MARINER MOS1 TRANSPOSASE-LIKE PROTEIN"/>
    <property type="match status" value="1"/>
</dbReference>
<keyword evidence="2" id="KW-1185">Reference proteome</keyword>
<gene>
    <name evidence="1" type="ORF">WH47_09223</name>
</gene>
<dbReference type="InterPro" id="IPR001888">
    <property type="entry name" value="Transposase_1"/>
</dbReference>
<evidence type="ECO:0000313" key="2">
    <source>
        <dbReference type="Proteomes" id="UP000053825"/>
    </source>
</evidence>
<dbReference type="GO" id="GO:0008168">
    <property type="term" value="F:methyltransferase activity"/>
    <property type="evidence" value="ECO:0007669"/>
    <property type="project" value="UniProtKB-KW"/>
</dbReference>
<accession>A0A0L7QNW0</accession>
<dbReference type="EMBL" id="KQ414846">
    <property type="protein sequence ID" value="KOC60254.1"/>
    <property type="molecule type" value="Genomic_DNA"/>
</dbReference>
<reference evidence="1 2" key="1">
    <citation type="submission" date="2015-07" db="EMBL/GenBank/DDBJ databases">
        <title>The genome of Habropoda laboriosa.</title>
        <authorList>
            <person name="Pan H."/>
            <person name="Kapheim K."/>
        </authorList>
    </citation>
    <scope>NUCLEOTIDE SEQUENCE [LARGE SCALE GENOMIC DNA]</scope>
    <source>
        <strain evidence="1">0110345459</strain>
    </source>
</reference>
<dbReference type="InterPro" id="IPR052709">
    <property type="entry name" value="Transposase-MT_Hybrid"/>
</dbReference>
<keyword evidence="1" id="KW-0808">Transferase</keyword>
<proteinExistence type="predicted"/>
<name>A0A0L7QNW0_9HYME</name>
<organism evidence="1 2">
    <name type="scientific">Habropoda laboriosa</name>
    <dbReference type="NCBI Taxonomy" id="597456"/>
    <lineage>
        <taxon>Eukaryota</taxon>
        <taxon>Metazoa</taxon>
        <taxon>Ecdysozoa</taxon>
        <taxon>Arthropoda</taxon>
        <taxon>Hexapoda</taxon>
        <taxon>Insecta</taxon>
        <taxon>Pterygota</taxon>
        <taxon>Neoptera</taxon>
        <taxon>Endopterygota</taxon>
        <taxon>Hymenoptera</taxon>
        <taxon>Apocrita</taxon>
        <taxon>Aculeata</taxon>
        <taxon>Apoidea</taxon>
        <taxon>Anthophila</taxon>
        <taxon>Apidae</taxon>
        <taxon>Habropoda</taxon>
    </lineage>
</organism>
<dbReference type="GO" id="GO:0032259">
    <property type="term" value="P:methylation"/>
    <property type="evidence" value="ECO:0007669"/>
    <property type="project" value="UniProtKB-KW"/>
</dbReference>
<dbReference type="PANTHER" id="PTHR46060:SF1">
    <property type="entry name" value="MARINER MOS1 TRANSPOSASE-LIKE PROTEIN"/>
    <property type="match status" value="1"/>
</dbReference>